<dbReference type="OrthoDB" id="8265259at2"/>
<comment type="caution">
    <text evidence="1">The sequence shown here is derived from an EMBL/GenBank/DDBJ whole genome shotgun (WGS) entry which is preliminary data.</text>
</comment>
<gene>
    <name evidence="1" type="ORF">ENE75_16160</name>
</gene>
<keyword evidence="2" id="KW-1185">Reference proteome</keyword>
<dbReference type="SUPFAM" id="SSF51182">
    <property type="entry name" value="RmlC-like cupins"/>
    <property type="match status" value="1"/>
</dbReference>
<name>A0A3S2TL91_9BURK</name>
<accession>A0A3S2TL91</accession>
<organism evidence="1 2">
    <name type="scientific">Rubrivivax albus</name>
    <dbReference type="NCBI Taxonomy" id="2499835"/>
    <lineage>
        <taxon>Bacteria</taxon>
        <taxon>Pseudomonadati</taxon>
        <taxon>Pseudomonadota</taxon>
        <taxon>Betaproteobacteria</taxon>
        <taxon>Burkholderiales</taxon>
        <taxon>Sphaerotilaceae</taxon>
        <taxon>Rubrivivax</taxon>
    </lineage>
</organism>
<evidence type="ECO:0000313" key="1">
    <source>
        <dbReference type="EMBL" id="RVT50530.1"/>
    </source>
</evidence>
<proteinExistence type="predicted"/>
<dbReference type="InterPro" id="IPR011051">
    <property type="entry name" value="RmlC_Cupin_sf"/>
</dbReference>
<dbReference type="AlphaFoldDB" id="A0A3S2TL91"/>
<evidence type="ECO:0008006" key="3">
    <source>
        <dbReference type="Google" id="ProtNLM"/>
    </source>
</evidence>
<dbReference type="CDD" id="cd02230">
    <property type="entry name" value="cupin_HP0902-like"/>
    <property type="match status" value="1"/>
</dbReference>
<dbReference type="RefSeq" id="WP_128199355.1">
    <property type="nucleotide sequence ID" value="NZ_SACT01000005.1"/>
</dbReference>
<dbReference type="Proteomes" id="UP000288178">
    <property type="component" value="Unassembled WGS sequence"/>
</dbReference>
<evidence type="ECO:0000313" key="2">
    <source>
        <dbReference type="Proteomes" id="UP000288178"/>
    </source>
</evidence>
<dbReference type="EMBL" id="SACT01000005">
    <property type="protein sequence ID" value="RVT50530.1"/>
    <property type="molecule type" value="Genomic_DNA"/>
</dbReference>
<sequence>MAHRHASSGEIVELKALGDALAQHVTHALIKSAQLELVRLVLPAGKALREHRVAGEITVLCVEGVIDILVQGSALRLAAGQLIHLGAGEPHAVCAVTNASALLTICLVAP</sequence>
<dbReference type="InterPro" id="IPR014710">
    <property type="entry name" value="RmlC-like_jellyroll"/>
</dbReference>
<reference evidence="1 2" key="1">
    <citation type="submission" date="2019-01" db="EMBL/GenBank/DDBJ databases">
        <authorList>
            <person name="Chen W.-M."/>
        </authorList>
    </citation>
    <scope>NUCLEOTIDE SEQUENCE [LARGE SCALE GENOMIC DNA]</scope>
    <source>
        <strain evidence="1 2">ICH-3</strain>
    </source>
</reference>
<dbReference type="Gene3D" id="2.60.120.10">
    <property type="entry name" value="Jelly Rolls"/>
    <property type="match status" value="1"/>
</dbReference>
<protein>
    <recommendedName>
        <fullName evidence="3">Cupin domain-containing protein</fullName>
    </recommendedName>
</protein>